<proteinExistence type="predicted"/>
<evidence type="ECO:0000313" key="2">
    <source>
        <dbReference type="Proteomes" id="UP000823399"/>
    </source>
</evidence>
<sequence>MRDIQNSEKCEADMMLQELLARCTGSSQYLSVSEKAKLLDFVRDLPRWSVLRLIMQRMAYKQWGLNRVFEPEPRFSGKVMIEDTQINLELDVKSKERVTPFGIRGCATTVFSVKSEALSGLQQDPHFSNESSELVAKLYWPEETCQNEPDILNEVYKIAQTDPDVQGHVPELVWFYIKETSMSKIRVTPRLNDTERAEQGSRALYITVFRKLIPITRLSGEEFLAA</sequence>
<evidence type="ECO:0000313" key="1">
    <source>
        <dbReference type="EMBL" id="KAG2102523.1"/>
    </source>
</evidence>
<dbReference type="OrthoDB" id="5584477at2759"/>
<dbReference type="Proteomes" id="UP000823399">
    <property type="component" value="Unassembled WGS sequence"/>
</dbReference>
<protein>
    <submittedName>
        <fullName evidence="1">Uncharacterized protein</fullName>
    </submittedName>
</protein>
<accession>A0A9P7JRL4</accession>
<gene>
    <name evidence="1" type="ORF">F5147DRAFT_776266</name>
</gene>
<reference evidence="1" key="1">
    <citation type="journal article" date="2020" name="New Phytol.">
        <title>Comparative genomics reveals dynamic genome evolution in host specialist ectomycorrhizal fungi.</title>
        <authorList>
            <person name="Lofgren L.A."/>
            <person name="Nguyen N.H."/>
            <person name="Vilgalys R."/>
            <person name="Ruytinx J."/>
            <person name="Liao H.L."/>
            <person name="Branco S."/>
            <person name="Kuo A."/>
            <person name="LaButti K."/>
            <person name="Lipzen A."/>
            <person name="Andreopoulos W."/>
            <person name="Pangilinan J."/>
            <person name="Riley R."/>
            <person name="Hundley H."/>
            <person name="Na H."/>
            <person name="Barry K."/>
            <person name="Grigoriev I.V."/>
            <person name="Stajich J.E."/>
            <person name="Kennedy P.G."/>
        </authorList>
    </citation>
    <scope>NUCLEOTIDE SEQUENCE</scope>
    <source>
        <strain evidence="1">FC423</strain>
    </source>
</reference>
<dbReference type="GeneID" id="64704093"/>
<name>A0A9P7JRL4_9AGAM</name>
<dbReference type="EMBL" id="JABBWM010000047">
    <property type="protein sequence ID" value="KAG2102523.1"/>
    <property type="molecule type" value="Genomic_DNA"/>
</dbReference>
<dbReference type="RefSeq" id="XP_041290201.1">
    <property type="nucleotide sequence ID" value="XM_041441834.1"/>
</dbReference>
<organism evidence="1 2">
    <name type="scientific">Suillus discolor</name>
    <dbReference type="NCBI Taxonomy" id="1912936"/>
    <lineage>
        <taxon>Eukaryota</taxon>
        <taxon>Fungi</taxon>
        <taxon>Dikarya</taxon>
        <taxon>Basidiomycota</taxon>
        <taxon>Agaricomycotina</taxon>
        <taxon>Agaricomycetes</taxon>
        <taxon>Agaricomycetidae</taxon>
        <taxon>Boletales</taxon>
        <taxon>Suillineae</taxon>
        <taxon>Suillaceae</taxon>
        <taxon>Suillus</taxon>
    </lineage>
</organism>
<keyword evidence="2" id="KW-1185">Reference proteome</keyword>
<dbReference type="AlphaFoldDB" id="A0A9P7JRL4"/>
<comment type="caution">
    <text evidence="1">The sequence shown here is derived from an EMBL/GenBank/DDBJ whole genome shotgun (WGS) entry which is preliminary data.</text>
</comment>